<dbReference type="GO" id="GO:0015297">
    <property type="term" value="F:antiporter activity"/>
    <property type="evidence" value="ECO:0007669"/>
    <property type="project" value="InterPro"/>
</dbReference>
<dbReference type="AlphaFoldDB" id="A0AAE0W8I0"/>
<evidence type="ECO:0000313" key="10">
    <source>
        <dbReference type="EMBL" id="KAK3604140.1"/>
    </source>
</evidence>
<accession>A0AAE0W8I0</accession>
<dbReference type="Proteomes" id="UP001195483">
    <property type="component" value="Unassembled WGS sequence"/>
</dbReference>
<dbReference type="InterPro" id="IPR006153">
    <property type="entry name" value="Cation/H_exchanger_TM"/>
</dbReference>
<evidence type="ECO:0000256" key="4">
    <source>
        <dbReference type="ARBA" id="ARBA00022989"/>
    </source>
</evidence>
<evidence type="ECO:0000256" key="5">
    <source>
        <dbReference type="ARBA" id="ARBA00023065"/>
    </source>
</evidence>
<feature type="transmembrane region" description="Helical" evidence="7">
    <location>
        <begin position="81"/>
        <end position="103"/>
    </location>
</feature>
<keyword evidence="5" id="KW-0406">Ion transport</keyword>
<reference evidence="10" key="2">
    <citation type="journal article" date="2021" name="Genome Biol. Evol.">
        <title>Developing a high-quality reference genome for a parasitic bivalve with doubly uniparental inheritance (Bivalvia: Unionida).</title>
        <authorList>
            <person name="Smith C.H."/>
        </authorList>
    </citation>
    <scope>NUCLEOTIDE SEQUENCE</scope>
    <source>
        <strain evidence="10">CHS0354</strain>
        <tissue evidence="10">Mantle</tissue>
    </source>
</reference>
<comment type="subcellular location">
    <subcellularLocation>
        <location evidence="1">Membrane</location>
        <topology evidence="1">Multi-pass membrane protein</topology>
    </subcellularLocation>
</comment>
<organism evidence="10 11">
    <name type="scientific">Potamilus streckersoni</name>
    <dbReference type="NCBI Taxonomy" id="2493646"/>
    <lineage>
        <taxon>Eukaryota</taxon>
        <taxon>Metazoa</taxon>
        <taxon>Spiralia</taxon>
        <taxon>Lophotrochozoa</taxon>
        <taxon>Mollusca</taxon>
        <taxon>Bivalvia</taxon>
        <taxon>Autobranchia</taxon>
        <taxon>Heteroconchia</taxon>
        <taxon>Palaeoheterodonta</taxon>
        <taxon>Unionida</taxon>
        <taxon>Unionoidea</taxon>
        <taxon>Unionidae</taxon>
        <taxon>Ambleminae</taxon>
        <taxon>Lampsilini</taxon>
        <taxon>Potamilus</taxon>
    </lineage>
</organism>
<feature type="chain" id="PRO_5042114233" description="Cation/H+ exchanger transmembrane domain-containing protein" evidence="8">
    <location>
        <begin position="18"/>
        <end position="259"/>
    </location>
</feature>
<feature type="transmembrane region" description="Helical" evidence="7">
    <location>
        <begin position="225"/>
        <end position="250"/>
    </location>
</feature>
<feature type="transmembrane region" description="Helical" evidence="7">
    <location>
        <begin position="55"/>
        <end position="75"/>
    </location>
</feature>
<dbReference type="Gene3D" id="1.20.1530.20">
    <property type="match status" value="1"/>
</dbReference>
<keyword evidence="4 7" id="KW-1133">Transmembrane helix</keyword>
<feature type="signal peptide" evidence="8">
    <location>
        <begin position="1"/>
        <end position="17"/>
    </location>
</feature>
<keyword evidence="2" id="KW-0813">Transport</keyword>
<evidence type="ECO:0000256" key="3">
    <source>
        <dbReference type="ARBA" id="ARBA00022692"/>
    </source>
</evidence>
<evidence type="ECO:0000256" key="6">
    <source>
        <dbReference type="ARBA" id="ARBA00023136"/>
    </source>
</evidence>
<keyword evidence="6 7" id="KW-0472">Membrane</keyword>
<keyword evidence="11" id="KW-1185">Reference proteome</keyword>
<dbReference type="GO" id="GO:0016020">
    <property type="term" value="C:membrane"/>
    <property type="evidence" value="ECO:0007669"/>
    <property type="project" value="UniProtKB-SubCell"/>
</dbReference>
<name>A0AAE0W8I0_9BIVA</name>
<reference evidence="10" key="3">
    <citation type="submission" date="2023-05" db="EMBL/GenBank/DDBJ databases">
        <authorList>
            <person name="Smith C.H."/>
        </authorList>
    </citation>
    <scope>NUCLEOTIDE SEQUENCE</scope>
    <source>
        <strain evidence="10">CHS0354</strain>
        <tissue evidence="10">Mantle</tissue>
    </source>
</reference>
<evidence type="ECO:0000256" key="1">
    <source>
        <dbReference type="ARBA" id="ARBA00004141"/>
    </source>
</evidence>
<proteinExistence type="predicted"/>
<feature type="transmembrane region" description="Helical" evidence="7">
    <location>
        <begin position="183"/>
        <end position="205"/>
    </location>
</feature>
<feature type="transmembrane region" description="Helical" evidence="7">
    <location>
        <begin position="147"/>
        <end position="171"/>
    </location>
</feature>
<gene>
    <name evidence="10" type="ORF">CHS0354_001947</name>
</gene>
<keyword evidence="8" id="KW-0732">Signal</keyword>
<comment type="caution">
    <text evidence="10">The sequence shown here is derived from an EMBL/GenBank/DDBJ whole genome shotgun (WGS) entry which is preliminary data.</text>
</comment>
<dbReference type="PANTHER" id="PTHR32468">
    <property type="entry name" value="CATION/H + ANTIPORTER"/>
    <property type="match status" value="1"/>
</dbReference>
<feature type="domain" description="Cation/H+ exchanger transmembrane" evidence="9">
    <location>
        <begin position="13"/>
        <end position="246"/>
    </location>
</feature>
<dbReference type="Pfam" id="PF00999">
    <property type="entry name" value="Na_H_Exchanger"/>
    <property type="match status" value="1"/>
</dbReference>
<protein>
    <recommendedName>
        <fullName evidence="9">Cation/H+ exchanger transmembrane domain-containing protein</fullName>
    </recommendedName>
</protein>
<evidence type="ECO:0000256" key="8">
    <source>
        <dbReference type="SAM" id="SignalP"/>
    </source>
</evidence>
<feature type="transmembrane region" description="Helical" evidence="7">
    <location>
        <begin position="27"/>
        <end position="43"/>
    </location>
</feature>
<evidence type="ECO:0000256" key="7">
    <source>
        <dbReference type="SAM" id="Phobius"/>
    </source>
</evidence>
<dbReference type="PANTHER" id="PTHR32468:SF0">
    <property type="entry name" value="K(+)_H(+) ANTIPORTER 1"/>
    <property type="match status" value="1"/>
</dbReference>
<sequence length="259" mass="27665">MILLSLGIMLGLALIMGEIAQKLHQPAVLGEILTGLILGPTVLDAHKIALESISSLSVVLFLLVAGLEVDLSTVLKQGKTGFSVAITGMVIPFSLGLAAAYYFPQIFGLPEEQNTMVFSLFLATAMSISALPVIAKTLMDMNLYNTDFGMITIGAAIFNDLLGWVIFSLILSMAGGTLHGGSIWLTVAGTLIFTGVMLTAGKYLINRSIPLLQAYTRWPGGVLSFSITIALLGAAFTEWIGIHAIFRFIYRRGCTGKFS</sequence>
<keyword evidence="3 7" id="KW-0812">Transmembrane</keyword>
<dbReference type="InterPro" id="IPR050794">
    <property type="entry name" value="CPA2_transporter"/>
</dbReference>
<evidence type="ECO:0000313" key="11">
    <source>
        <dbReference type="Proteomes" id="UP001195483"/>
    </source>
</evidence>
<evidence type="ECO:0000256" key="2">
    <source>
        <dbReference type="ARBA" id="ARBA00022448"/>
    </source>
</evidence>
<dbReference type="EMBL" id="JAEAOA010000186">
    <property type="protein sequence ID" value="KAK3604140.1"/>
    <property type="molecule type" value="Genomic_DNA"/>
</dbReference>
<dbReference type="InterPro" id="IPR038770">
    <property type="entry name" value="Na+/solute_symporter_sf"/>
</dbReference>
<dbReference type="GO" id="GO:1902600">
    <property type="term" value="P:proton transmembrane transport"/>
    <property type="evidence" value="ECO:0007669"/>
    <property type="project" value="InterPro"/>
</dbReference>
<evidence type="ECO:0000259" key="9">
    <source>
        <dbReference type="Pfam" id="PF00999"/>
    </source>
</evidence>
<reference evidence="10" key="1">
    <citation type="journal article" date="2021" name="Genome Biol. Evol.">
        <title>A High-Quality Reference Genome for a Parasitic Bivalve with Doubly Uniparental Inheritance (Bivalvia: Unionida).</title>
        <authorList>
            <person name="Smith C.H."/>
        </authorList>
    </citation>
    <scope>NUCLEOTIDE SEQUENCE</scope>
    <source>
        <strain evidence="10">CHS0354</strain>
    </source>
</reference>
<feature type="transmembrane region" description="Helical" evidence="7">
    <location>
        <begin position="115"/>
        <end position="135"/>
    </location>
</feature>